<gene>
    <name evidence="3" type="primary">LOC103321694</name>
</gene>
<evidence type="ECO:0000313" key="3">
    <source>
        <dbReference type="RefSeq" id="XP_008221739.1"/>
    </source>
</evidence>
<dbReference type="GeneID" id="103321694"/>
<sequence length="119" mass="13554">MYRYEECLKGKVRKKSMAASNYKGMVSIKKVLKKVIDGKLGSSDDVKEEGTKRKGRRITGSDNVKEEGRERKTRGISVVDDEEEEEGTTNRKRRRRVVSDNVKEKGTKRKRRGSSGSES</sequence>
<feature type="region of interest" description="Disordered" evidence="1">
    <location>
        <begin position="39"/>
        <end position="119"/>
    </location>
</feature>
<name>A0ABM0NA76_PRUMU</name>
<evidence type="ECO:0000256" key="1">
    <source>
        <dbReference type="SAM" id="MobiDB-lite"/>
    </source>
</evidence>
<reference evidence="2" key="1">
    <citation type="journal article" date="2012" name="Nat. Commun.">
        <title>The genome of Prunus mume.</title>
        <authorList>
            <person name="Zhang Q."/>
            <person name="Chen W."/>
            <person name="Sun L."/>
            <person name="Zhao F."/>
            <person name="Huang B."/>
            <person name="Yang W."/>
            <person name="Tao Y."/>
            <person name="Wang J."/>
            <person name="Yuan Z."/>
            <person name="Fan G."/>
            <person name="Xing Z."/>
            <person name="Han C."/>
            <person name="Pan H."/>
            <person name="Zhong X."/>
            <person name="Shi W."/>
            <person name="Liang X."/>
            <person name="Du D."/>
            <person name="Sun F."/>
            <person name="Xu Z."/>
            <person name="Hao R."/>
            <person name="Lv T."/>
            <person name="Lv Y."/>
            <person name="Zheng Z."/>
            <person name="Sun M."/>
            <person name="Luo L."/>
            <person name="Cai M."/>
            <person name="Gao Y."/>
            <person name="Wang J."/>
            <person name="Yin Y."/>
            <person name="Xu X."/>
            <person name="Cheng T."/>
            <person name="Wang J."/>
        </authorList>
    </citation>
    <scope>NUCLEOTIDE SEQUENCE [LARGE SCALE GENOMIC DNA]</scope>
</reference>
<protein>
    <submittedName>
        <fullName evidence="3">Uncharacterized protein LOC103321694</fullName>
    </submittedName>
</protein>
<dbReference type="RefSeq" id="XP_008221739.1">
    <property type="nucleotide sequence ID" value="XM_008223517.1"/>
</dbReference>
<dbReference type="Proteomes" id="UP000694861">
    <property type="component" value="Linkage group LG2"/>
</dbReference>
<organism evidence="2 3">
    <name type="scientific">Prunus mume</name>
    <name type="common">Japanese apricot</name>
    <name type="synonym">Armeniaca mume</name>
    <dbReference type="NCBI Taxonomy" id="102107"/>
    <lineage>
        <taxon>Eukaryota</taxon>
        <taxon>Viridiplantae</taxon>
        <taxon>Streptophyta</taxon>
        <taxon>Embryophyta</taxon>
        <taxon>Tracheophyta</taxon>
        <taxon>Spermatophyta</taxon>
        <taxon>Magnoliopsida</taxon>
        <taxon>eudicotyledons</taxon>
        <taxon>Gunneridae</taxon>
        <taxon>Pentapetalae</taxon>
        <taxon>rosids</taxon>
        <taxon>fabids</taxon>
        <taxon>Rosales</taxon>
        <taxon>Rosaceae</taxon>
        <taxon>Amygdaloideae</taxon>
        <taxon>Amygdaleae</taxon>
        <taxon>Prunus</taxon>
    </lineage>
</organism>
<reference evidence="3" key="2">
    <citation type="submission" date="2025-08" db="UniProtKB">
        <authorList>
            <consortium name="RefSeq"/>
        </authorList>
    </citation>
    <scope>IDENTIFICATION</scope>
</reference>
<accession>A0ABM0NA76</accession>
<evidence type="ECO:0000313" key="2">
    <source>
        <dbReference type="Proteomes" id="UP000694861"/>
    </source>
</evidence>
<feature type="compositionally biased region" description="Basic and acidic residues" evidence="1">
    <location>
        <begin position="39"/>
        <end position="52"/>
    </location>
</feature>
<proteinExistence type="predicted"/>
<keyword evidence="2" id="KW-1185">Reference proteome</keyword>